<dbReference type="Pfam" id="PF00026">
    <property type="entry name" value="Asp"/>
    <property type="match status" value="1"/>
</dbReference>
<dbReference type="Proteomes" id="UP000724874">
    <property type="component" value="Unassembled WGS sequence"/>
</dbReference>
<dbReference type="EMBL" id="JADNYJ010000068">
    <property type="protein sequence ID" value="KAF8892820.1"/>
    <property type="molecule type" value="Genomic_DNA"/>
</dbReference>
<dbReference type="PANTHER" id="PTHR47966">
    <property type="entry name" value="BETA-SITE APP-CLEAVING ENZYME, ISOFORM A-RELATED"/>
    <property type="match status" value="1"/>
</dbReference>
<feature type="chain" id="PRO_5040467140" evidence="6">
    <location>
        <begin position="21"/>
        <end position="590"/>
    </location>
</feature>
<evidence type="ECO:0000256" key="3">
    <source>
        <dbReference type="RuleBase" id="RU000454"/>
    </source>
</evidence>
<dbReference type="OrthoDB" id="771136at2759"/>
<dbReference type="PROSITE" id="PS51767">
    <property type="entry name" value="PEPTIDASE_A1"/>
    <property type="match status" value="1"/>
</dbReference>
<feature type="compositionally biased region" description="Low complexity" evidence="4">
    <location>
        <begin position="470"/>
        <end position="482"/>
    </location>
</feature>
<accession>A0A9P5TLT0</accession>
<keyword evidence="6" id="KW-0732">Signal</keyword>
<feature type="domain" description="Peptidase A1" evidence="7">
    <location>
        <begin position="67"/>
        <end position="401"/>
    </location>
</feature>
<evidence type="ECO:0000256" key="2">
    <source>
        <dbReference type="ARBA" id="ARBA00022750"/>
    </source>
</evidence>
<dbReference type="InterPro" id="IPR034164">
    <property type="entry name" value="Pepsin-like_dom"/>
</dbReference>
<name>A0A9P5TLT0_GYMJU</name>
<keyword evidence="3" id="KW-0378">Hydrolase</keyword>
<evidence type="ECO:0000313" key="8">
    <source>
        <dbReference type="EMBL" id="KAF8892820.1"/>
    </source>
</evidence>
<feature type="signal peptide" evidence="6">
    <location>
        <begin position="1"/>
        <end position="20"/>
    </location>
</feature>
<feature type="region of interest" description="Disordered" evidence="4">
    <location>
        <begin position="470"/>
        <end position="491"/>
    </location>
</feature>
<evidence type="ECO:0000256" key="5">
    <source>
        <dbReference type="SAM" id="Phobius"/>
    </source>
</evidence>
<dbReference type="SUPFAM" id="SSF50630">
    <property type="entry name" value="Acid proteases"/>
    <property type="match status" value="1"/>
</dbReference>
<dbReference type="InterPro" id="IPR021109">
    <property type="entry name" value="Peptidase_aspartic_dom_sf"/>
</dbReference>
<proteinExistence type="inferred from homology"/>
<feature type="transmembrane region" description="Helical" evidence="5">
    <location>
        <begin position="520"/>
        <end position="544"/>
    </location>
</feature>
<protein>
    <submittedName>
        <fullName evidence="8">Aspartic peptidase domain-containing protein</fullName>
    </submittedName>
</protein>
<dbReference type="PROSITE" id="PS00141">
    <property type="entry name" value="ASP_PROTEASE"/>
    <property type="match status" value="1"/>
</dbReference>
<keyword evidence="5" id="KW-0812">Transmembrane</keyword>
<keyword evidence="5" id="KW-1133">Transmembrane helix</keyword>
<dbReference type="CDD" id="cd05471">
    <property type="entry name" value="pepsin_like"/>
    <property type="match status" value="1"/>
</dbReference>
<evidence type="ECO:0000256" key="4">
    <source>
        <dbReference type="SAM" id="MobiDB-lite"/>
    </source>
</evidence>
<evidence type="ECO:0000256" key="1">
    <source>
        <dbReference type="ARBA" id="ARBA00007447"/>
    </source>
</evidence>
<evidence type="ECO:0000259" key="7">
    <source>
        <dbReference type="PROSITE" id="PS51767"/>
    </source>
</evidence>
<organism evidence="8 9">
    <name type="scientific">Gymnopilus junonius</name>
    <name type="common">Spectacular rustgill mushroom</name>
    <name type="synonym">Gymnopilus spectabilis subsp. junonius</name>
    <dbReference type="NCBI Taxonomy" id="109634"/>
    <lineage>
        <taxon>Eukaryota</taxon>
        <taxon>Fungi</taxon>
        <taxon>Dikarya</taxon>
        <taxon>Basidiomycota</taxon>
        <taxon>Agaricomycotina</taxon>
        <taxon>Agaricomycetes</taxon>
        <taxon>Agaricomycetidae</taxon>
        <taxon>Agaricales</taxon>
        <taxon>Agaricineae</taxon>
        <taxon>Hymenogastraceae</taxon>
        <taxon>Gymnopilus</taxon>
    </lineage>
</organism>
<gene>
    <name evidence="8" type="ORF">CPB84DRAFT_1748715</name>
</gene>
<evidence type="ECO:0000256" key="6">
    <source>
        <dbReference type="SAM" id="SignalP"/>
    </source>
</evidence>
<reference evidence="8" key="1">
    <citation type="submission" date="2020-11" db="EMBL/GenBank/DDBJ databases">
        <authorList>
            <consortium name="DOE Joint Genome Institute"/>
            <person name="Ahrendt S."/>
            <person name="Riley R."/>
            <person name="Andreopoulos W."/>
            <person name="LaButti K."/>
            <person name="Pangilinan J."/>
            <person name="Ruiz-duenas F.J."/>
            <person name="Barrasa J.M."/>
            <person name="Sanchez-Garcia M."/>
            <person name="Camarero S."/>
            <person name="Miyauchi S."/>
            <person name="Serrano A."/>
            <person name="Linde D."/>
            <person name="Babiker R."/>
            <person name="Drula E."/>
            <person name="Ayuso-Fernandez I."/>
            <person name="Pacheco R."/>
            <person name="Padilla G."/>
            <person name="Ferreira P."/>
            <person name="Barriuso J."/>
            <person name="Kellner H."/>
            <person name="Castanera R."/>
            <person name="Alfaro M."/>
            <person name="Ramirez L."/>
            <person name="Pisabarro A.G."/>
            <person name="Kuo A."/>
            <person name="Tritt A."/>
            <person name="Lipzen A."/>
            <person name="He G."/>
            <person name="Yan M."/>
            <person name="Ng V."/>
            <person name="Cullen D."/>
            <person name="Martin F."/>
            <person name="Rosso M.-N."/>
            <person name="Henrissat B."/>
            <person name="Hibbett D."/>
            <person name="Martinez A.T."/>
            <person name="Grigoriev I.V."/>
        </authorList>
    </citation>
    <scope>NUCLEOTIDE SEQUENCE</scope>
    <source>
        <strain evidence="8">AH 44721</strain>
    </source>
</reference>
<sequence>MRNPFSAYVLLFLAFSSALALRLPFQKQAVTGASVSSVFKSSFSFSSLSQSQTTATQDVNNVQDARYVTNITINGVQVTVALDTGSTDLWVIPPGGIGTFNDTGIEVSLLYGDGTYGTSGTIGVAPFEFGPYKIEQQAFLNAVQSNIAGMQDIGIFGLMGLSFDFATASPINEKIESIYGPDATWGRSVLKNIFKQNPSEPNMIAILLARTGDMEDTDGGSFTIGEYLPQYASVVNQTKLPQFPKGGDRWTVLMDGIYVDGAALNLESTSNGVPSGQAQTLLDTGNSNALLPTGLYDVLYSLIPGSILYNGASGRFWVIPCNTTTNLEFVFAGVHYPVHPLDLSTITSPVTVDGQQYTACTAAFQSGDDSSSSGFDVALGDSFLRNVYSIFDFGDNAANGAISDPYIQLLSTLDPAKAISEVATIRGQTLASLPPEMDPTRLVGLVTNIEASSGAAAFFQSSSASSAIVTPTSSSGSPSLDSDGPKSKSKTDVQLAVGGAGGVGQAVFIDGSVVDKYGSVIVGLLAANLFVGLLLLIFGVLSYVKRGSSKNLGRKNTIDPPGPPVYVPVKNVDQDEGYRFSEANMKRYIS</sequence>
<keyword evidence="9" id="KW-1185">Reference proteome</keyword>
<dbReference type="InterPro" id="IPR033121">
    <property type="entry name" value="PEPTIDASE_A1"/>
</dbReference>
<dbReference type="InterPro" id="IPR001969">
    <property type="entry name" value="Aspartic_peptidase_AS"/>
</dbReference>
<dbReference type="Gene3D" id="2.40.70.10">
    <property type="entry name" value="Acid Proteases"/>
    <property type="match status" value="2"/>
</dbReference>
<dbReference type="PRINTS" id="PR00792">
    <property type="entry name" value="PEPSIN"/>
</dbReference>
<keyword evidence="2 3" id="KW-0064">Aspartyl protease</keyword>
<dbReference type="AlphaFoldDB" id="A0A9P5TLT0"/>
<dbReference type="InterPro" id="IPR001461">
    <property type="entry name" value="Aspartic_peptidase_A1"/>
</dbReference>
<keyword evidence="3" id="KW-0645">Protease</keyword>
<comment type="similarity">
    <text evidence="1 3">Belongs to the peptidase A1 family.</text>
</comment>
<dbReference type="PANTHER" id="PTHR47966:SF51">
    <property type="entry name" value="BETA-SITE APP-CLEAVING ENZYME, ISOFORM A-RELATED"/>
    <property type="match status" value="1"/>
</dbReference>
<dbReference type="GO" id="GO:0004190">
    <property type="term" value="F:aspartic-type endopeptidase activity"/>
    <property type="evidence" value="ECO:0007669"/>
    <property type="project" value="UniProtKB-KW"/>
</dbReference>
<keyword evidence="5" id="KW-0472">Membrane</keyword>
<dbReference type="GO" id="GO:0006508">
    <property type="term" value="P:proteolysis"/>
    <property type="evidence" value="ECO:0007669"/>
    <property type="project" value="UniProtKB-KW"/>
</dbReference>
<evidence type="ECO:0000313" key="9">
    <source>
        <dbReference type="Proteomes" id="UP000724874"/>
    </source>
</evidence>
<comment type="caution">
    <text evidence="8">The sequence shown here is derived from an EMBL/GenBank/DDBJ whole genome shotgun (WGS) entry which is preliminary data.</text>
</comment>